<dbReference type="InterPro" id="IPR000866">
    <property type="entry name" value="AhpC/TSA"/>
</dbReference>
<dbReference type="RefSeq" id="WP_279246042.1">
    <property type="nucleotide sequence ID" value="NZ_SHNN01000002.1"/>
</dbReference>
<protein>
    <submittedName>
        <fullName evidence="3">Redoxin domain-containing protein</fullName>
    </submittedName>
</protein>
<dbReference type="InterPro" id="IPR036929">
    <property type="entry name" value="DsbDN_sf"/>
</dbReference>
<reference evidence="3" key="1">
    <citation type="submission" date="2019-02" db="EMBL/GenBank/DDBJ databases">
        <authorList>
            <person name="Li S.-H."/>
        </authorList>
    </citation>
    <scope>NUCLEOTIDE SEQUENCE</scope>
    <source>
        <strain evidence="3">IMCC14734</strain>
    </source>
</reference>
<evidence type="ECO:0000259" key="2">
    <source>
        <dbReference type="Pfam" id="PF11412"/>
    </source>
</evidence>
<sequence length="332" mass="36872">MTQLVELRDAYKKFQAAGVKLYAISYDRPDELAEFAAHHDINFPLLSDKGSRLIRQLGILNTHVTRDQVPFYGIPYPGTYVLNEQGVITGKLFGRNHHARFTGESMLDSALGEILIGEDEPMASTDDEQVNITAVWHGGGGTVKASVVREIVVRFELAEGLHIYDEPVPQGMVATRVEVTGPEGFHTGDMRKPATHTLELPELDTALQVWSNQVDLAIPVWVDDSVVSLLGEQAEVDLEIALKIHYQACDDQVCHIPQSRDLTLRVPFASYTAPNLFKRVAGLDISAMDSQQLMKRKIRRGLLRSPIGGLRFLRKMASDMKKGPMGKRRGSS</sequence>
<gene>
    <name evidence="3" type="ORF">EYC98_14385</name>
</gene>
<proteinExistence type="predicted"/>
<evidence type="ECO:0000313" key="3">
    <source>
        <dbReference type="EMBL" id="MCX2982047.1"/>
    </source>
</evidence>
<accession>A0ABT3TI90</accession>
<name>A0ABT3TI90_9GAMM</name>
<keyword evidence="4" id="KW-1185">Reference proteome</keyword>
<dbReference type="Gene3D" id="2.60.40.1250">
    <property type="entry name" value="Thiol:disulfide interchange protein DsbD, N-terminal domain"/>
    <property type="match status" value="1"/>
</dbReference>
<feature type="domain" description="Alkyl hydroperoxide reductase subunit C/ Thiol specific antioxidant" evidence="1">
    <location>
        <begin position="2"/>
        <end position="89"/>
    </location>
</feature>
<dbReference type="Gene3D" id="3.40.30.10">
    <property type="entry name" value="Glutaredoxin"/>
    <property type="match status" value="1"/>
</dbReference>
<dbReference type="InterPro" id="IPR028250">
    <property type="entry name" value="DsbDN"/>
</dbReference>
<dbReference type="Proteomes" id="UP001143362">
    <property type="component" value="Unassembled WGS sequence"/>
</dbReference>
<dbReference type="InterPro" id="IPR036249">
    <property type="entry name" value="Thioredoxin-like_sf"/>
</dbReference>
<comment type="caution">
    <text evidence="3">The sequence shown here is derived from an EMBL/GenBank/DDBJ whole genome shotgun (WGS) entry which is preliminary data.</text>
</comment>
<evidence type="ECO:0000313" key="4">
    <source>
        <dbReference type="Proteomes" id="UP001143362"/>
    </source>
</evidence>
<dbReference type="EMBL" id="SHNN01000002">
    <property type="protein sequence ID" value="MCX2982047.1"/>
    <property type="molecule type" value="Genomic_DNA"/>
</dbReference>
<dbReference type="Pfam" id="PF00578">
    <property type="entry name" value="AhpC-TSA"/>
    <property type="match status" value="1"/>
</dbReference>
<organism evidence="3 4">
    <name type="scientific">Candidatus Litorirhabdus singularis</name>
    <dbReference type="NCBI Taxonomy" id="2518993"/>
    <lineage>
        <taxon>Bacteria</taxon>
        <taxon>Pseudomonadati</taxon>
        <taxon>Pseudomonadota</taxon>
        <taxon>Gammaproteobacteria</taxon>
        <taxon>Cellvibrionales</taxon>
        <taxon>Halieaceae</taxon>
        <taxon>Candidatus Litorirhabdus</taxon>
    </lineage>
</organism>
<feature type="domain" description="Thiol:disulfide interchange protein DsbD N-terminal" evidence="2">
    <location>
        <begin position="150"/>
        <end position="262"/>
    </location>
</feature>
<dbReference type="SUPFAM" id="SSF52833">
    <property type="entry name" value="Thioredoxin-like"/>
    <property type="match status" value="1"/>
</dbReference>
<evidence type="ECO:0000259" key="1">
    <source>
        <dbReference type="Pfam" id="PF00578"/>
    </source>
</evidence>
<dbReference type="Pfam" id="PF11412">
    <property type="entry name" value="DsbD_N"/>
    <property type="match status" value="1"/>
</dbReference>